<feature type="transmembrane region" description="Helical" evidence="11">
    <location>
        <begin position="40"/>
        <end position="61"/>
    </location>
</feature>
<feature type="transmembrane region" description="Helical" evidence="11">
    <location>
        <begin position="16"/>
        <end position="34"/>
    </location>
</feature>
<keyword evidence="9" id="KW-0902">Two-component regulatory system</keyword>
<evidence type="ECO:0000256" key="10">
    <source>
        <dbReference type="ARBA" id="ARBA00023136"/>
    </source>
</evidence>
<evidence type="ECO:0000256" key="8">
    <source>
        <dbReference type="ARBA" id="ARBA00022989"/>
    </source>
</evidence>
<evidence type="ECO:0000256" key="3">
    <source>
        <dbReference type="ARBA" id="ARBA00012438"/>
    </source>
</evidence>
<keyword evidence="7 13" id="KW-0418">Kinase</keyword>
<dbReference type="eggNOG" id="COG2205">
    <property type="taxonomic scope" value="Bacteria"/>
</dbReference>
<dbReference type="InterPro" id="IPR005467">
    <property type="entry name" value="His_kinase_dom"/>
</dbReference>
<dbReference type="Pfam" id="PF02518">
    <property type="entry name" value="HATPase_c"/>
    <property type="match status" value="1"/>
</dbReference>
<dbReference type="AlphaFoldDB" id="W6SJU0"/>
<dbReference type="SUPFAM" id="SSF55874">
    <property type="entry name" value="ATPase domain of HSP90 chaperone/DNA topoisomerase II/histidine kinase"/>
    <property type="match status" value="1"/>
</dbReference>
<evidence type="ECO:0000256" key="9">
    <source>
        <dbReference type="ARBA" id="ARBA00023012"/>
    </source>
</evidence>
<keyword evidence="14" id="KW-1185">Reference proteome</keyword>
<gene>
    <name evidence="13" type="ORF">CM240_2858</name>
</gene>
<evidence type="ECO:0000259" key="12">
    <source>
        <dbReference type="PROSITE" id="PS50109"/>
    </source>
</evidence>
<dbReference type="InterPro" id="IPR003594">
    <property type="entry name" value="HATPase_dom"/>
</dbReference>
<evidence type="ECO:0000313" key="13">
    <source>
        <dbReference type="EMBL" id="CDM69975.1"/>
    </source>
</evidence>
<dbReference type="InterPro" id="IPR036890">
    <property type="entry name" value="HATPase_C_sf"/>
</dbReference>
<keyword evidence="6 11" id="KW-0812">Transmembrane</keyword>
<evidence type="ECO:0000256" key="1">
    <source>
        <dbReference type="ARBA" id="ARBA00000085"/>
    </source>
</evidence>
<dbReference type="OrthoDB" id="9780487at2"/>
<dbReference type="InterPro" id="IPR050351">
    <property type="entry name" value="BphY/WalK/GraS-like"/>
</dbReference>
<keyword evidence="10 11" id="KW-0472">Membrane</keyword>
<dbReference type="EC" id="2.7.13.3" evidence="3"/>
<feature type="domain" description="Histidine kinase" evidence="12">
    <location>
        <begin position="126"/>
        <end position="330"/>
    </location>
</feature>
<evidence type="ECO:0000256" key="6">
    <source>
        <dbReference type="ARBA" id="ARBA00022692"/>
    </source>
</evidence>
<dbReference type="GO" id="GO:0005886">
    <property type="term" value="C:plasma membrane"/>
    <property type="evidence" value="ECO:0007669"/>
    <property type="project" value="UniProtKB-SubCell"/>
</dbReference>
<sequence>MQGNIFISYLKERFKIIIAFVTFIVIFFIVYSLYHISFEPILYSSILIVTLTMIFSIYDFYKYYTNNIKVKGILRDIQYVEDSLPESRCLLEQYYQEIIKNLYERNKRIEGTSNNNISEMIEYYTMWVHQIKTPIAALHMILQSMELGKEKRAISQELFKIEQYVEMALYFVRMGTMSSDLRLESYSIKSIVNDVIKKYSTIFINKKIKLNLEDIDIEVITDEKWISFVLEQVISNALKYTKKGTISIYMDSKSKETLVIEDTGIGIAKEDIPRVFERGFTGYNGRMDRKSTGIGLYLCKKILDNLSHKITIDSEIGKGTTVAIDFSRKNIEIL</sequence>
<dbReference type="PATRIC" id="fig|1216932.3.peg.2819"/>
<comment type="catalytic activity">
    <reaction evidence="1">
        <text>ATP + protein L-histidine = ADP + protein N-phospho-L-histidine.</text>
        <dbReference type="EC" id="2.7.13.3"/>
    </reaction>
</comment>
<name>W6SJU0_9CLOT</name>
<evidence type="ECO:0000256" key="11">
    <source>
        <dbReference type="SAM" id="Phobius"/>
    </source>
</evidence>
<reference evidence="13 14" key="1">
    <citation type="submission" date="2013-11" db="EMBL/GenBank/DDBJ databases">
        <title>Complete genome sequence of Clostridum sp. M2/40.</title>
        <authorList>
            <person name="Wibberg D."/>
            <person name="Puehler A."/>
            <person name="Schlueter A."/>
        </authorList>
    </citation>
    <scope>NUCLEOTIDE SEQUENCE [LARGE SCALE GENOMIC DNA]</scope>
    <source>
        <strain evidence="14">M2/40</strain>
    </source>
</reference>
<keyword evidence="5" id="KW-0808">Transferase</keyword>
<dbReference type="PROSITE" id="PS50109">
    <property type="entry name" value="HIS_KIN"/>
    <property type="match status" value="1"/>
</dbReference>
<dbReference type="Proteomes" id="UP000019426">
    <property type="component" value="Chromosome M2/40_rep2"/>
</dbReference>
<dbReference type="GO" id="GO:0000155">
    <property type="term" value="F:phosphorelay sensor kinase activity"/>
    <property type="evidence" value="ECO:0007669"/>
    <property type="project" value="TreeGrafter"/>
</dbReference>
<dbReference type="PANTHER" id="PTHR45453:SF2">
    <property type="entry name" value="HISTIDINE KINASE"/>
    <property type="match status" value="1"/>
</dbReference>
<dbReference type="GO" id="GO:0004721">
    <property type="term" value="F:phosphoprotein phosphatase activity"/>
    <property type="evidence" value="ECO:0007669"/>
    <property type="project" value="TreeGrafter"/>
</dbReference>
<dbReference type="RefSeq" id="WP_051483877.1">
    <property type="nucleotide sequence ID" value="NZ_HG917869.1"/>
</dbReference>
<evidence type="ECO:0000256" key="2">
    <source>
        <dbReference type="ARBA" id="ARBA00004651"/>
    </source>
</evidence>
<dbReference type="STRING" id="1216932.CM240_2858"/>
<proteinExistence type="predicted"/>
<evidence type="ECO:0000256" key="5">
    <source>
        <dbReference type="ARBA" id="ARBA00022679"/>
    </source>
</evidence>
<dbReference type="EMBL" id="HG917869">
    <property type="protein sequence ID" value="CDM69975.1"/>
    <property type="molecule type" value="Genomic_DNA"/>
</dbReference>
<dbReference type="HOGENOM" id="CLU_000445_13_0_9"/>
<keyword evidence="4" id="KW-1003">Cell membrane</keyword>
<dbReference type="PRINTS" id="PR00344">
    <property type="entry name" value="BCTRLSENSOR"/>
</dbReference>
<dbReference type="SMART" id="SM00387">
    <property type="entry name" value="HATPase_c"/>
    <property type="match status" value="1"/>
</dbReference>
<dbReference type="Gene3D" id="3.30.565.10">
    <property type="entry name" value="Histidine kinase-like ATPase, C-terminal domain"/>
    <property type="match status" value="1"/>
</dbReference>
<evidence type="ECO:0000256" key="4">
    <source>
        <dbReference type="ARBA" id="ARBA00022475"/>
    </source>
</evidence>
<organism evidence="13 14">
    <name type="scientific">Clostridium bornimense</name>
    <dbReference type="NCBI Taxonomy" id="1216932"/>
    <lineage>
        <taxon>Bacteria</taxon>
        <taxon>Bacillati</taxon>
        <taxon>Bacillota</taxon>
        <taxon>Clostridia</taxon>
        <taxon>Eubacteriales</taxon>
        <taxon>Clostridiaceae</taxon>
        <taxon>Clostridium</taxon>
    </lineage>
</organism>
<evidence type="ECO:0000313" key="14">
    <source>
        <dbReference type="Proteomes" id="UP000019426"/>
    </source>
</evidence>
<dbReference type="PANTHER" id="PTHR45453">
    <property type="entry name" value="PHOSPHATE REGULON SENSOR PROTEIN PHOR"/>
    <property type="match status" value="1"/>
</dbReference>
<protein>
    <recommendedName>
        <fullName evidence="3">histidine kinase</fullName>
        <ecNumber evidence="3">2.7.13.3</ecNumber>
    </recommendedName>
</protein>
<keyword evidence="8 11" id="KW-1133">Transmembrane helix</keyword>
<dbReference type="InterPro" id="IPR004358">
    <property type="entry name" value="Sig_transdc_His_kin-like_C"/>
</dbReference>
<comment type="subcellular location">
    <subcellularLocation>
        <location evidence="2">Cell membrane</location>
        <topology evidence="2">Multi-pass membrane protein</topology>
    </subcellularLocation>
</comment>
<evidence type="ECO:0000256" key="7">
    <source>
        <dbReference type="ARBA" id="ARBA00022777"/>
    </source>
</evidence>
<dbReference type="GO" id="GO:0016036">
    <property type="term" value="P:cellular response to phosphate starvation"/>
    <property type="evidence" value="ECO:0007669"/>
    <property type="project" value="TreeGrafter"/>
</dbReference>
<accession>W6SJU0</accession>
<dbReference type="KEGG" id="clt:CM240_2858"/>